<gene>
    <name evidence="8" type="ORF">ACFQMJ_20030</name>
</gene>
<keyword evidence="4" id="KW-0597">Phosphoprotein</keyword>
<keyword evidence="9" id="KW-1185">Reference proteome</keyword>
<dbReference type="SUPFAM" id="SSF52172">
    <property type="entry name" value="CheY-like"/>
    <property type="match status" value="1"/>
</dbReference>
<dbReference type="Pfam" id="PF00072">
    <property type="entry name" value="Response_reg"/>
    <property type="match status" value="1"/>
</dbReference>
<dbReference type="Pfam" id="PF12833">
    <property type="entry name" value="HTH_18"/>
    <property type="match status" value="1"/>
</dbReference>
<dbReference type="PROSITE" id="PS00041">
    <property type="entry name" value="HTH_ARAC_FAMILY_1"/>
    <property type="match status" value="1"/>
</dbReference>
<protein>
    <submittedName>
        <fullName evidence="8">Response regulator</fullName>
    </submittedName>
</protein>
<evidence type="ECO:0000259" key="6">
    <source>
        <dbReference type="PROSITE" id="PS01124"/>
    </source>
</evidence>
<dbReference type="InterPro" id="IPR001789">
    <property type="entry name" value="Sig_transdc_resp-reg_receiver"/>
</dbReference>
<accession>A0ABW2FFX7</accession>
<evidence type="ECO:0000256" key="1">
    <source>
        <dbReference type="ARBA" id="ARBA00023015"/>
    </source>
</evidence>
<evidence type="ECO:0000256" key="5">
    <source>
        <dbReference type="SAM" id="MobiDB-lite"/>
    </source>
</evidence>
<sequence length="431" mass="48445">MNILVVDDENVIRSGIERTIRNQFPEHAVYLAASPGDAVDLLKNESIDLVLTDVLMPGMTGLELMEISRKSHAHVRWVVISAYSEFAYAQEAVRLGARDYLLKPIGKDSLIRLIGKLGEEIAEENARTKETQLLKSNLRLLREAVIARWASGLDLGGIDLKPFIEKHPSFRLVMVRMESERDMRLEHFIVENVLTELIETAGTGFVASIDAKSLLGLVTLREESALHWLVDQLRSHLKRYLKAPFQVLHTERIADFNQVPEEMQRMRTAATSQVYDHYASGGDQAVEVALQYIQGHYHTDLSLEKVASIVYLNPIYFSQLFKQKTGHGFKEYITQLRLERAMELLRKSELKIVDISERVGYPDMRHFSQIFRKKTGLTPSEYRQSMGSGSGPGVGSGERTDRGAGSGVDRALGKDRGVGLSVDAVIPVEQE</sequence>
<organism evidence="8 9">
    <name type="scientific">Cohnella cellulosilytica</name>
    <dbReference type="NCBI Taxonomy" id="986710"/>
    <lineage>
        <taxon>Bacteria</taxon>
        <taxon>Bacillati</taxon>
        <taxon>Bacillota</taxon>
        <taxon>Bacilli</taxon>
        <taxon>Bacillales</taxon>
        <taxon>Paenibacillaceae</taxon>
        <taxon>Cohnella</taxon>
    </lineage>
</organism>
<evidence type="ECO:0000313" key="9">
    <source>
        <dbReference type="Proteomes" id="UP001596378"/>
    </source>
</evidence>
<proteinExistence type="predicted"/>
<comment type="caution">
    <text evidence="8">The sequence shown here is derived from an EMBL/GenBank/DDBJ whole genome shotgun (WGS) entry which is preliminary data.</text>
</comment>
<keyword evidence="2" id="KW-0238">DNA-binding</keyword>
<dbReference type="RefSeq" id="WP_378053164.1">
    <property type="nucleotide sequence ID" value="NZ_JBHMDN010000073.1"/>
</dbReference>
<keyword evidence="3" id="KW-0804">Transcription</keyword>
<dbReference type="PROSITE" id="PS50110">
    <property type="entry name" value="RESPONSE_REGULATORY"/>
    <property type="match status" value="1"/>
</dbReference>
<dbReference type="InterPro" id="IPR011006">
    <property type="entry name" value="CheY-like_superfamily"/>
</dbReference>
<dbReference type="SMART" id="SM00448">
    <property type="entry name" value="REC"/>
    <property type="match status" value="1"/>
</dbReference>
<dbReference type="Proteomes" id="UP001596378">
    <property type="component" value="Unassembled WGS sequence"/>
</dbReference>
<keyword evidence="1" id="KW-0805">Transcription regulation</keyword>
<dbReference type="InterPro" id="IPR018060">
    <property type="entry name" value="HTH_AraC"/>
</dbReference>
<feature type="domain" description="HTH araC/xylS-type" evidence="6">
    <location>
        <begin position="287"/>
        <end position="385"/>
    </location>
</feature>
<feature type="domain" description="Response regulatory" evidence="7">
    <location>
        <begin position="2"/>
        <end position="118"/>
    </location>
</feature>
<evidence type="ECO:0000256" key="3">
    <source>
        <dbReference type="ARBA" id="ARBA00023163"/>
    </source>
</evidence>
<evidence type="ECO:0000259" key="7">
    <source>
        <dbReference type="PROSITE" id="PS50110"/>
    </source>
</evidence>
<name>A0ABW2FFX7_9BACL</name>
<dbReference type="PROSITE" id="PS01124">
    <property type="entry name" value="HTH_ARAC_FAMILY_2"/>
    <property type="match status" value="1"/>
</dbReference>
<dbReference type="InterPro" id="IPR018062">
    <property type="entry name" value="HTH_AraC-typ_CS"/>
</dbReference>
<feature type="region of interest" description="Disordered" evidence="5">
    <location>
        <begin position="380"/>
        <end position="414"/>
    </location>
</feature>
<dbReference type="InterPro" id="IPR009057">
    <property type="entry name" value="Homeodomain-like_sf"/>
</dbReference>
<dbReference type="Gene3D" id="1.10.10.60">
    <property type="entry name" value="Homeodomain-like"/>
    <property type="match status" value="2"/>
</dbReference>
<dbReference type="PRINTS" id="PR00032">
    <property type="entry name" value="HTHARAC"/>
</dbReference>
<dbReference type="SMART" id="SM00342">
    <property type="entry name" value="HTH_ARAC"/>
    <property type="match status" value="1"/>
</dbReference>
<dbReference type="InterPro" id="IPR020449">
    <property type="entry name" value="Tscrpt_reg_AraC-type_HTH"/>
</dbReference>
<dbReference type="PANTHER" id="PTHR43280">
    <property type="entry name" value="ARAC-FAMILY TRANSCRIPTIONAL REGULATOR"/>
    <property type="match status" value="1"/>
</dbReference>
<feature type="modified residue" description="4-aspartylphosphate" evidence="4">
    <location>
        <position position="53"/>
    </location>
</feature>
<dbReference type="EMBL" id="JBHTAI010000012">
    <property type="protein sequence ID" value="MFC7150829.1"/>
    <property type="molecule type" value="Genomic_DNA"/>
</dbReference>
<dbReference type="CDD" id="cd17536">
    <property type="entry name" value="REC_YesN-like"/>
    <property type="match status" value="1"/>
</dbReference>
<reference evidence="9" key="1">
    <citation type="journal article" date="2019" name="Int. J. Syst. Evol. Microbiol.">
        <title>The Global Catalogue of Microorganisms (GCM) 10K type strain sequencing project: providing services to taxonomists for standard genome sequencing and annotation.</title>
        <authorList>
            <consortium name="The Broad Institute Genomics Platform"/>
            <consortium name="The Broad Institute Genome Sequencing Center for Infectious Disease"/>
            <person name="Wu L."/>
            <person name="Ma J."/>
        </authorList>
    </citation>
    <scope>NUCLEOTIDE SEQUENCE [LARGE SCALE GENOMIC DNA]</scope>
    <source>
        <strain evidence="9">KCTC 12907</strain>
    </source>
</reference>
<dbReference type="PANTHER" id="PTHR43280:SF28">
    <property type="entry name" value="HTH-TYPE TRANSCRIPTIONAL ACTIVATOR RHAS"/>
    <property type="match status" value="1"/>
</dbReference>
<dbReference type="Gene3D" id="3.40.50.2300">
    <property type="match status" value="1"/>
</dbReference>
<evidence type="ECO:0000256" key="4">
    <source>
        <dbReference type="PROSITE-ProRule" id="PRU00169"/>
    </source>
</evidence>
<dbReference type="SUPFAM" id="SSF46689">
    <property type="entry name" value="Homeodomain-like"/>
    <property type="match status" value="2"/>
</dbReference>
<evidence type="ECO:0000313" key="8">
    <source>
        <dbReference type="EMBL" id="MFC7150829.1"/>
    </source>
</evidence>
<evidence type="ECO:0000256" key="2">
    <source>
        <dbReference type="ARBA" id="ARBA00023125"/>
    </source>
</evidence>